<feature type="region of interest" description="Disordered" evidence="3">
    <location>
        <begin position="1"/>
        <end position="28"/>
    </location>
</feature>
<dbReference type="FunFam" id="3.30.40.10:FF:000491">
    <property type="entry name" value="RING-type E3 ubiquitin transferase"/>
    <property type="match status" value="1"/>
</dbReference>
<accession>A0A9D5D956</accession>
<proteinExistence type="predicted"/>
<feature type="compositionally biased region" description="Basic and acidic residues" evidence="3">
    <location>
        <begin position="180"/>
        <end position="189"/>
    </location>
</feature>
<dbReference type="SUPFAM" id="SSF57850">
    <property type="entry name" value="RING/U-box"/>
    <property type="match status" value="1"/>
</dbReference>
<comment type="caution">
    <text evidence="5">The sequence shown here is derived from an EMBL/GenBank/DDBJ whole genome shotgun (WGS) entry which is preliminary data.</text>
</comment>
<dbReference type="GO" id="GO:0016567">
    <property type="term" value="P:protein ubiquitination"/>
    <property type="evidence" value="ECO:0007669"/>
    <property type="project" value="InterPro"/>
</dbReference>
<dbReference type="AlphaFoldDB" id="A0A9D5D956"/>
<name>A0A9D5D956_9LILI</name>
<evidence type="ECO:0000256" key="3">
    <source>
        <dbReference type="SAM" id="MobiDB-lite"/>
    </source>
</evidence>
<feature type="compositionally biased region" description="Basic and acidic residues" evidence="3">
    <location>
        <begin position="161"/>
        <end position="172"/>
    </location>
</feature>
<dbReference type="Pfam" id="PF04564">
    <property type="entry name" value="U-box"/>
    <property type="match status" value="1"/>
</dbReference>
<feature type="region of interest" description="Disordered" evidence="3">
    <location>
        <begin position="145"/>
        <end position="267"/>
    </location>
</feature>
<evidence type="ECO:0000256" key="2">
    <source>
        <dbReference type="ARBA" id="ARBA00022679"/>
    </source>
</evidence>
<dbReference type="EMBL" id="JAGGNH010000001">
    <property type="protein sequence ID" value="KAJ0986724.1"/>
    <property type="molecule type" value="Genomic_DNA"/>
</dbReference>
<feature type="compositionally biased region" description="Basic residues" evidence="3">
    <location>
        <begin position="1"/>
        <end position="12"/>
    </location>
</feature>
<feature type="compositionally biased region" description="Pro residues" evidence="3">
    <location>
        <begin position="19"/>
        <end position="28"/>
    </location>
</feature>
<reference evidence="5" key="2">
    <citation type="journal article" date="2022" name="Hortic Res">
        <title>The genome of Dioscorea zingiberensis sheds light on the biosynthesis, origin and evolution of the medicinally important diosgenin saponins.</title>
        <authorList>
            <person name="Li Y."/>
            <person name="Tan C."/>
            <person name="Li Z."/>
            <person name="Guo J."/>
            <person name="Li S."/>
            <person name="Chen X."/>
            <person name="Wang C."/>
            <person name="Dai X."/>
            <person name="Yang H."/>
            <person name="Song W."/>
            <person name="Hou L."/>
            <person name="Xu J."/>
            <person name="Tong Z."/>
            <person name="Xu A."/>
            <person name="Yuan X."/>
            <person name="Wang W."/>
            <person name="Yang Q."/>
            <person name="Chen L."/>
            <person name="Sun Z."/>
            <person name="Wang K."/>
            <person name="Pan B."/>
            <person name="Chen J."/>
            <person name="Bao Y."/>
            <person name="Liu F."/>
            <person name="Qi X."/>
            <person name="Gang D.R."/>
            <person name="Wen J."/>
            <person name="Li J."/>
        </authorList>
    </citation>
    <scope>NUCLEOTIDE SEQUENCE</scope>
    <source>
        <strain evidence="5">Dzin_1.0</strain>
    </source>
</reference>
<evidence type="ECO:0000259" key="4">
    <source>
        <dbReference type="PROSITE" id="PS51698"/>
    </source>
</evidence>
<feature type="domain" description="U-box" evidence="4">
    <location>
        <begin position="25"/>
        <end position="99"/>
    </location>
</feature>
<protein>
    <recommendedName>
        <fullName evidence="4">U-box domain-containing protein</fullName>
    </recommendedName>
</protein>
<dbReference type="SMART" id="SM00504">
    <property type="entry name" value="Ubox"/>
    <property type="match status" value="1"/>
</dbReference>
<reference evidence="5" key="1">
    <citation type="submission" date="2021-03" db="EMBL/GenBank/DDBJ databases">
        <authorList>
            <person name="Li Z."/>
            <person name="Yang C."/>
        </authorList>
    </citation>
    <scope>NUCLEOTIDE SEQUENCE</scope>
    <source>
        <strain evidence="5">Dzin_1.0</strain>
        <tissue evidence="5">Leaf</tissue>
    </source>
</reference>
<evidence type="ECO:0000313" key="5">
    <source>
        <dbReference type="EMBL" id="KAJ0986724.1"/>
    </source>
</evidence>
<evidence type="ECO:0000256" key="1">
    <source>
        <dbReference type="ARBA" id="ARBA00004906"/>
    </source>
</evidence>
<feature type="compositionally biased region" description="Low complexity" evidence="3">
    <location>
        <begin position="190"/>
        <end position="203"/>
    </location>
</feature>
<dbReference type="InterPro" id="IPR011989">
    <property type="entry name" value="ARM-like"/>
</dbReference>
<comment type="pathway">
    <text evidence="1">Protein modification; protein ubiquitination.</text>
</comment>
<keyword evidence="6" id="KW-1185">Reference proteome</keyword>
<dbReference type="Gene3D" id="1.25.10.10">
    <property type="entry name" value="Leucine-rich Repeat Variant"/>
    <property type="match status" value="1"/>
</dbReference>
<dbReference type="Proteomes" id="UP001085076">
    <property type="component" value="Miscellaneous, Linkage group lg01"/>
</dbReference>
<organism evidence="5 6">
    <name type="scientific">Dioscorea zingiberensis</name>
    <dbReference type="NCBI Taxonomy" id="325984"/>
    <lineage>
        <taxon>Eukaryota</taxon>
        <taxon>Viridiplantae</taxon>
        <taxon>Streptophyta</taxon>
        <taxon>Embryophyta</taxon>
        <taxon>Tracheophyta</taxon>
        <taxon>Spermatophyta</taxon>
        <taxon>Magnoliopsida</taxon>
        <taxon>Liliopsida</taxon>
        <taxon>Dioscoreales</taxon>
        <taxon>Dioscoreaceae</taxon>
        <taxon>Dioscorea</taxon>
    </lineage>
</organism>
<feature type="compositionally biased region" description="Acidic residues" evidence="3">
    <location>
        <begin position="148"/>
        <end position="158"/>
    </location>
</feature>
<dbReference type="PANTHER" id="PTHR23315:SF339">
    <property type="entry name" value="U-BOX DOMAIN-CONTAINING PROTEIN 40"/>
    <property type="match status" value="1"/>
</dbReference>
<sequence>MGSGKHRWRLSFHRSPSSSPSPTPDPPPEFVCPLASTLMADPVVVPSGHTFERSAIQACNDLHFVPPIISSFQASPLILIPNSALRSAILRWCELSGHPLPAPLPLESALDLVRRLMASDGGPKSCSTSSGDATASVYSVSSCSSSEIVEETPDDPLESEILSKLKDPRVSEQESALISLERERARTGESRSAPGGSSRPSARCSSPGTKRSKPTPLPRWGDLQHHYGGREQGCDRSARRRAAAAPPLLPAIRGGSRSAGCDSDLPPLSSSNRARVVKTPGAVRAVLAVAKEGGEVGRVAMMVLCVLASGHDGRTLMMDAGAVAALVEILKKEVEEEKEKRCVAVIYKMSRGSG</sequence>
<dbReference type="PANTHER" id="PTHR23315">
    <property type="entry name" value="U BOX DOMAIN-CONTAINING"/>
    <property type="match status" value="1"/>
</dbReference>
<dbReference type="InterPro" id="IPR003613">
    <property type="entry name" value="Ubox_domain"/>
</dbReference>
<dbReference type="GO" id="GO:0004842">
    <property type="term" value="F:ubiquitin-protein transferase activity"/>
    <property type="evidence" value="ECO:0007669"/>
    <property type="project" value="InterPro"/>
</dbReference>
<evidence type="ECO:0000313" key="6">
    <source>
        <dbReference type="Proteomes" id="UP001085076"/>
    </source>
</evidence>
<dbReference type="OrthoDB" id="7537227at2759"/>
<keyword evidence="2" id="KW-0808">Transferase</keyword>
<feature type="compositionally biased region" description="Basic and acidic residues" evidence="3">
    <location>
        <begin position="222"/>
        <end position="237"/>
    </location>
</feature>
<dbReference type="Gene3D" id="3.30.40.10">
    <property type="entry name" value="Zinc/RING finger domain, C3HC4 (zinc finger)"/>
    <property type="match status" value="1"/>
</dbReference>
<dbReference type="InterPro" id="IPR013083">
    <property type="entry name" value="Znf_RING/FYVE/PHD"/>
</dbReference>
<gene>
    <name evidence="5" type="ORF">J5N97_005080</name>
</gene>
<dbReference type="PROSITE" id="PS51698">
    <property type="entry name" value="U_BOX"/>
    <property type="match status" value="1"/>
</dbReference>